<evidence type="ECO:0008006" key="4">
    <source>
        <dbReference type="Google" id="ProtNLM"/>
    </source>
</evidence>
<evidence type="ECO:0000256" key="1">
    <source>
        <dbReference type="SAM" id="Phobius"/>
    </source>
</evidence>
<evidence type="ECO:0000313" key="3">
    <source>
        <dbReference type="Proteomes" id="UP000225135"/>
    </source>
</evidence>
<protein>
    <recommendedName>
        <fullName evidence="4">Stage II sporulation protein M</fullName>
    </recommendedName>
</protein>
<keyword evidence="1" id="KW-0812">Transmembrane</keyword>
<sequence length="169" mass="17979">MIKKMPWYTSITTLIYILGAVIGAYSATKMNINLTPNPQKLEYGSVIMHNLGVVGILAAGIVTLGIGTLGIIFINGSSLGITLGAFHDKHYFSDIVMALIPHGILEIPAFIIAGAGDLYVVSSIILLIMKKKEKAKSNFKRGLILNCIAVILVILAGIVEASMPVAKIS</sequence>
<keyword evidence="1" id="KW-0472">Membrane</keyword>
<dbReference type="PANTHER" id="PTHR35337:SF1">
    <property type="entry name" value="SLR1478 PROTEIN"/>
    <property type="match status" value="1"/>
</dbReference>
<reference evidence="2 3" key="1">
    <citation type="submission" date="2017-09" db="EMBL/GenBank/DDBJ databases">
        <title>Large-scale bioinformatics analysis of Bacillus genomes uncovers conserved roles of natural products in bacterial physiology.</title>
        <authorList>
            <consortium name="Agbiome Team Llc"/>
            <person name="Bleich R.M."/>
            <person name="Grubbs K.J."/>
            <person name="Santa Maria K.C."/>
            <person name="Allen S.E."/>
            <person name="Farag S."/>
            <person name="Shank E.A."/>
            <person name="Bowers A."/>
        </authorList>
    </citation>
    <scope>NUCLEOTIDE SEQUENCE [LARGE SCALE GENOMIC DNA]</scope>
    <source>
        <strain evidence="2 3">AFS029792</strain>
    </source>
</reference>
<dbReference type="InterPro" id="IPR002798">
    <property type="entry name" value="SpoIIM-like"/>
</dbReference>
<dbReference type="PANTHER" id="PTHR35337">
    <property type="entry name" value="SLR1478 PROTEIN"/>
    <property type="match status" value="1"/>
</dbReference>
<feature type="transmembrane region" description="Helical" evidence="1">
    <location>
        <begin position="46"/>
        <end position="74"/>
    </location>
</feature>
<dbReference type="AlphaFoldDB" id="A0A9X7EAB6"/>
<feature type="transmembrane region" description="Helical" evidence="1">
    <location>
        <begin position="141"/>
        <end position="159"/>
    </location>
</feature>
<gene>
    <name evidence="2" type="ORF">COI69_05700</name>
</gene>
<keyword evidence="1" id="KW-1133">Transmembrane helix</keyword>
<dbReference type="EMBL" id="NUUR01000011">
    <property type="protein sequence ID" value="PHG83632.1"/>
    <property type="molecule type" value="Genomic_DNA"/>
</dbReference>
<accession>A0A9X7EAB6</accession>
<feature type="transmembrane region" description="Helical" evidence="1">
    <location>
        <begin position="107"/>
        <end position="129"/>
    </location>
</feature>
<evidence type="ECO:0000313" key="2">
    <source>
        <dbReference type="EMBL" id="PHG83632.1"/>
    </source>
</evidence>
<organism evidence="2 3">
    <name type="scientific">Bacillus cereus</name>
    <dbReference type="NCBI Taxonomy" id="1396"/>
    <lineage>
        <taxon>Bacteria</taxon>
        <taxon>Bacillati</taxon>
        <taxon>Bacillota</taxon>
        <taxon>Bacilli</taxon>
        <taxon>Bacillales</taxon>
        <taxon>Bacillaceae</taxon>
        <taxon>Bacillus</taxon>
        <taxon>Bacillus cereus group</taxon>
    </lineage>
</organism>
<dbReference type="Proteomes" id="UP000225135">
    <property type="component" value="Unassembled WGS sequence"/>
</dbReference>
<dbReference type="Pfam" id="PF01944">
    <property type="entry name" value="SpoIIM"/>
    <property type="match status" value="1"/>
</dbReference>
<name>A0A9X7EAB6_BACCE</name>
<dbReference type="RefSeq" id="WP_016084118.1">
    <property type="nucleotide sequence ID" value="NZ_NUQH01000101.1"/>
</dbReference>
<comment type="caution">
    <text evidence="2">The sequence shown here is derived from an EMBL/GenBank/DDBJ whole genome shotgun (WGS) entry which is preliminary data.</text>
</comment>
<proteinExistence type="predicted"/>
<feature type="transmembrane region" description="Helical" evidence="1">
    <location>
        <begin position="6"/>
        <end position="25"/>
    </location>
</feature>